<evidence type="ECO:0000313" key="3">
    <source>
        <dbReference type="Proteomes" id="UP001408594"/>
    </source>
</evidence>
<proteinExistence type="predicted"/>
<feature type="transmembrane region" description="Helical" evidence="1">
    <location>
        <begin position="39"/>
        <end position="57"/>
    </location>
</feature>
<accession>A0ABP9WP99</accession>
<dbReference type="PANTHER" id="PTHR28008">
    <property type="entry name" value="DOMAIN PROTEIN, PUTATIVE (AFU_ORTHOLOGUE AFUA_3G10980)-RELATED"/>
    <property type="match status" value="1"/>
</dbReference>
<reference evidence="2 3" key="1">
    <citation type="submission" date="2024-02" db="EMBL/GenBank/DDBJ databases">
        <title>Microbulbifer aestuariivivens NBRC 112533.</title>
        <authorList>
            <person name="Ichikawa N."/>
            <person name="Katano-Makiyama Y."/>
            <person name="Hidaka K."/>
        </authorList>
    </citation>
    <scope>NUCLEOTIDE SEQUENCE [LARGE SCALE GENOMIC DNA]</scope>
    <source>
        <strain evidence="2 3">NBRC 112533</strain>
    </source>
</reference>
<evidence type="ECO:0008006" key="4">
    <source>
        <dbReference type="Google" id="ProtNLM"/>
    </source>
</evidence>
<keyword evidence="1" id="KW-0812">Transmembrane</keyword>
<dbReference type="Proteomes" id="UP001408594">
    <property type="component" value="Unassembled WGS sequence"/>
</dbReference>
<dbReference type="PANTHER" id="PTHR28008:SF1">
    <property type="entry name" value="DOMAIN PROTEIN, PUTATIVE (AFU_ORTHOLOGUE AFUA_3G10980)-RELATED"/>
    <property type="match status" value="1"/>
</dbReference>
<evidence type="ECO:0000313" key="2">
    <source>
        <dbReference type="EMBL" id="GAA5525037.1"/>
    </source>
</evidence>
<feature type="transmembrane region" description="Helical" evidence="1">
    <location>
        <begin position="94"/>
        <end position="111"/>
    </location>
</feature>
<protein>
    <recommendedName>
        <fullName evidence="4">VanZ family protein</fullName>
    </recommendedName>
</protein>
<name>A0ABP9WP99_9GAMM</name>
<gene>
    <name evidence="2" type="ORF">Maes01_01597</name>
</gene>
<sequence length="120" mass="13136">MGLNSVMQTVARCLFVFLLVFALFSGLKSQPMPQVVPHFDLLLHFGAFALLMGLWVVGFARPLLGVAVLIAIGLGIELWQGLLLPARTADERDILANISGVFSGWLAMVVLRRSAWLRMG</sequence>
<keyword evidence="3" id="KW-1185">Reference proteome</keyword>
<comment type="caution">
    <text evidence="2">The sequence shown here is derived from an EMBL/GenBank/DDBJ whole genome shotgun (WGS) entry which is preliminary data.</text>
</comment>
<evidence type="ECO:0000256" key="1">
    <source>
        <dbReference type="SAM" id="Phobius"/>
    </source>
</evidence>
<feature type="transmembrane region" description="Helical" evidence="1">
    <location>
        <begin position="64"/>
        <end position="82"/>
    </location>
</feature>
<organism evidence="2 3">
    <name type="scientific">Microbulbifer aestuariivivens</name>
    <dbReference type="NCBI Taxonomy" id="1908308"/>
    <lineage>
        <taxon>Bacteria</taxon>
        <taxon>Pseudomonadati</taxon>
        <taxon>Pseudomonadota</taxon>
        <taxon>Gammaproteobacteria</taxon>
        <taxon>Cellvibrionales</taxon>
        <taxon>Microbulbiferaceae</taxon>
        <taxon>Microbulbifer</taxon>
    </lineage>
</organism>
<dbReference type="EMBL" id="BAABRT010000010">
    <property type="protein sequence ID" value="GAA5525037.1"/>
    <property type="molecule type" value="Genomic_DNA"/>
</dbReference>
<keyword evidence="1" id="KW-0472">Membrane</keyword>
<keyword evidence="1" id="KW-1133">Transmembrane helix</keyword>